<reference evidence="1 2" key="1">
    <citation type="submission" date="2021-06" db="EMBL/GenBank/DDBJ databases">
        <authorList>
            <person name="Kallberg Y."/>
            <person name="Tangrot J."/>
            <person name="Rosling A."/>
        </authorList>
    </citation>
    <scope>NUCLEOTIDE SEQUENCE [LARGE SCALE GENOMIC DNA]</scope>
    <source>
        <strain evidence="1 2">120-4 pot B 10/14</strain>
    </source>
</reference>
<sequence>IKQDMCFSMDYKIPKLRGEPKGLRQVLTDRKLWYDGIRLKCK</sequence>
<comment type="caution">
    <text evidence="1">The sequence shown here is derived from an EMBL/GenBank/DDBJ whole genome shotgun (WGS) entry which is preliminary data.</text>
</comment>
<feature type="non-terminal residue" evidence="1">
    <location>
        <position position="42"/>
    </location>
</feature>
<gene>
    <name evidence="1" type="ORF">GMARGA_LOCUS39239</name>
</gene>
<feature type="non-terminal residue" evidence="1">
    <location>
        <position position="1"/>
    </location>
</feature>
<evidence type="ECO:0000313" key="1">
    <source>
        <dbReference type="EMBL" id="CAG8848564.1"/>
    </source>
</evidence>
<accession>A0ABN7X5F1</accession>
<protein>
    <submittedName>
        <fullName evidence="1">34886_t:CDS:1</fullName>
    </submittedName>
</protein>
<proteinExistence type="predicted"/>
<evidence type="ECO:0000313" key="2">
    <source>
        <dbReference type="Proteomes" id="UP000789901"/>
    </source>
</evidence>
<dbReference type="EMBL" id="CAJVQB010092605">
    <property type="protein sequence ID" value="CAG8848564.1"/>
    <property type="molecule type" value="Genomic_DNA"/>
</dbReference>
<organism evidence="1 2">
    <name type="scientific">Gigaspora margarita</name>
    <dbReference type="NCBI Taxonomy" id="4874"/>
    <lineage>
        <taxon>Eukaryota</taxon>
        <taxon>Fungi</taxon>
        <taxon>Fungi incertae sedis</taxon>
        <taxon>Mucoromycota</taxon>
        <taxon>Glomeromycotina</taxon>
        <taxon>Glomeromycetes</taxon>
        <taxon>Diversisporales</taxon>
        <taxon>Gigasporaceae</taxon>
        <taxon>Gigaspora</taxon>
    </lineage>
</organism>
<keyword evidence="2" id="KW-1185">Reference proteome</keyword>
<dbReference type="Proteomes" id="UP000789901">
    <property type="component" value="Unassembled WGS sequence"/>
</dbReference>
<name>A0ABN7X5F1_GIGMA</name>